<dbReference type="InterPro" id="IPR056071">
    <property type="entry name" value="DUF7654"/>
</dbReference>
<feature type="transmembrane region" description="Helical" evidence="1">
    <location>
        <begin position="632"/>
        <end position="657"/>
    </location>
</feature>
<dbReference type="RefSeq" id="WP_119370965.1">
    <property type="nucleotide sequence ID" value="NZ_QWLL01000046.1"/>
</dbReference>
<protein>
    <submittedName>
        <fullName evidence="4">Uncharacterized protein</fullName>
    </submittedName>
</protein>
<evidence type="ECO:0000259" key="3">
    <source>
        <dbReference type="Pfam" id="PF24677"/>
    </source>
</evidence>
<feature type="transmembrane region" description="Helical" evidence="1">
    <location>
        <begin position="581"/>
        <end position="597"/>
    </location>
</feature>
<keyword evidence="1" id="KW-0472">Membrane</keyword>
<feature type="domain" description="DUF7657" evidence="3">
    <location>
        <begin position="203"/>
        <end position="596"/>
    </location>
</feature>
<feature type="transmembrane region" description="Helical" evidence="1">
    <location>
        <begin position="609"/>
        <end position="626"/>
    </location>
</feature>
<keyword evidence="1" id="KW-0812">Transmembrane</keyword>
<feature type="transmembrane region" description="Helical" evidence="1">
    <location>
        <begin position="416"/>
        <end position="432"/>
    </location>
</feature>
<evidence type="ECO:0000313" key="4">
    <source>
        <dbReference type="EMBL" id="RII75942.1"/>
    </source>
</evidence>
<dbReference type="EMBL" id="QWLL01000046">
    <property type="protein sequence ID" value="RII75942.1"/>
    <property type="molecule type" value="Genomic_DNA"/>
</dbReference>
<name>A0A399M2J4_9PSED</name>
<feature type="domain" description="DUF7654" evidence="2">
    <location>
        <begin position="705"/>
        <end position="831"/>
    </location>
</feature>
<dbReference type="Pfam" id="PF24672">
    <property type="entry name" value="DUF7654"/>
    <property type="match status" value="1"/>
</dbReference>
<accession>A0A399M2J4</accession>
<dbReference type="Proteomes" id="UP000265875">
    <property type="component" value="Unassembled WGS sequence"/>
</dbReference>
<feature type="transmembrane region" description="Helical" evidence="1">
    <location>
        <begin position="319"/>
        <end position="342"/>
    </location>
</feature>
<dbReference type="InterPro" id="IPR056074">
    <property type="entry name" value="DUF7657"/>
</dbReference>
<gene>
    <name evidence="4" type="ORF">D0894_19415</name>
</gene>
<dbReference type="AlphaFoldDB" id="A0A399M2J4"/>
<feature type="transmembrane region" description="Helical" evidence="1">
    <location>
        <begin position="444"/>
        <end position="461"/>
    </location>
</feature>
<feature type="transmembrane region" description="Helical" evidence="1">
    <location>
        <begin position="516"/>
        <end position="534"/>
    </location>
</feature>
<feature type="transmembrane region" description="Helical" evidence="1">
    <location>
        <begin position="199"/>
        <end position="218"/>
    </location>
</feature>
<evidence type="ECO:0000259" key="2">
    <source>
        <dbReference type="Pfam" id="PF24672"/>
    </source>
</evidence>
<feature type="transmembrane region" description="Helical" evidence="1">
    <location>
        <begin position="541"/>
        <end position="561"/>
    </location>
</feature>
<reference evidence="4 5" key="1">
    <citation type="submission" date="2018-08" db="EMBL/GenBank/DDBJ databases">
        <title>Draft genome sequence of the cyanotroph, Pseudomonas monteilii BCN3.</title>
        <authorList>
            <person name="Jones L.B."/>
            <person name="Kunz D.A."/>
        </authorList>
    </citation>
    <scope>NUCLEOTIDE SEQUENCE [LARGE SCALE GENOMIC DNA]</scope>
    <source>
        <strain evidence="4 5">BCN3</strain>
    </source>
</reference>
<comment type="caution">
    <text evidence="4">The sequence shown here is derived from an EMBL/GenBank/DDBJ whole genome shotgun (WGS) entry which is preliminary data.</text>
</comment>
<organism evidence="4 5">
    <name type="scientific">Pseudomonas monteilii</name>
    <dbReference type="NCBI Taxonomy" id="76759"/>
    <lineage>
        <taxon>Bacteria</taxon>
        <taxon>Pseudomonadati</taxon>
        <taxon>Pseudomonadota</taxon>
        <taxon>Gammaproteobacteria</taxon>
        <taxon>Pseudomonadales</taxon>
        <taxon>Pseudomonadaceae</taxon>
        <taxon>Pseudomonas</taxon>
    </lineage>
</organism>
<feature type="transmembrane region" description="Helical" evidence="1">
    <location>
        <begin position="392"/>
        <end position="410"/>
    </location>
</feature>
<feature type="transmembrane region" description="Helical" evidence="1">
    <location>
        <begin position="362"/>
        <end position="380"/>
    </location>
</feature>
<keyword evidence="1" id="KW-1133">Transmembrane helix</keyword>
<evidence type="ECO:0000313" key="5">
    <source>
        <dbReference type="Proteomes" id="UP000265875"/>
    </source>
</evidence>
<feature type="transmembrane region" description="Helical" evidence="1">
    <location>
        <begin position="12"/>
        <end position="30"/>
    </location>
</feature>
<proteinExistence type="predicted"/>
<feature type="transmembrane region" description="Helical" evidence="1">
    <location>
        <begin position="167"/>
        <end position="187"/>
    </location>
</feature>
<dbReference type="Pfam" id="PF24677">
    <property type="entry name" value="DUF7657"/>
    <property type="match status" value="1"/>
</dbReference>
<evidence type="ECO:0000256" key="1">
    <source>
        <dbReference type="SAM" id="Phobius"/>
    </source>
</evidence>
<feature type="transmembrane region" description="Helical" evidence="1">
    <location>
        <begin position="664"/>
        <end position="684"/>
    </location>
</feature>
<sequence length="834" mass="90322">MKNYPMRVTHPSAIVSLLIAFVLTAFASILSTSAWGTSSTGDGYVDSAQVADGKLVLQGWAGAANPAQKIIALSISIDGKQIHQGPFERFERPDVVEATKRPDWLLSGWRLSVRLADEIHAGKYVIAVTAIPDAGPSIKLGMNEAANEVSLSHGEAKHKTLIRTTKAILLITVALLVLTFVFAEHISCRIFKSSVSAPHVFSSAIVLSFVICVALGLTGSSINLGIKQTPFISSDLAKIWGSEQPIRSDEWLVLTPLAIGQFNHQPANPVINTNHGEDGQNMLIIGMTGVPVAHTSQIAKPATWGFFLFDLKRALAWDWCFPFFSCLLALWAVLCTLIPGQWRSNFIGALIFTVSPYVVGWSLWPAYATFFPCLVFLAFLKIIHTESTPAKALYSLLLGIAFAGFVFILYPPWQVSLGYVFVALTIGIVIRDQLYKKINFSTTGFFLLALSVSGLLVGLWWKDAKPAIEAMENTVYPGQRTTVLGGNLSLPFILRGFTNIETLHSLSSPLSNQSEIASFYYVLLPLLAAFLLAARRKTLGAVEISLGVFISFTLIFMTVGIPEALAKYSMWGRVPSNRADIGLGLSALILACLLVSRARDAQPNSVDKLLAAFISVAWVVIAYKSIHDLDNSILAGLSSSVILAVLIATGAIGYSLIIGSKKEFLAISLALGVATTATLNPLSIAPTKIANKLNHGASAMIGPADSVVTLNSTLPSMFLVASGVHATNGIYYYPQRSIWQSLDPEHQHSDVYNRYQHLFFNLTKNNSGAPFVITNPFPDVVRVNITGRDFDFALTGATVVASPTSEDSELAENPGLVKLLSADGWSWYRISHHP</sequence>